<keyword evidence="2" id="KW-0560">Oxidoreductase</keyword>
<dbReference type="STRING" id="311180.SAMN04488050_10868"/>
<dbReference type="OrthoDB" id="9805337at2"/>
<evidence type="ECO:0000256" key="2">
    <source>
        <dbReference type="ARBA" id="ARBA00023002"/>
    </source>
</evidence>
<dbReference type="EMBL" id="FOZW01000008">
    <property type="protein sequence ID" value="SFT01309.1"/>
    <property type="molecule type" value="Genomic_DNA"/>
</dbReference>
<dbReference type="PANTHER" id="PTHR13847:SF280">
    <property type="entry name" value="D-AMINO ACID DEHYDROGENASE"/>
    <property type="match status" value="1"/>
</dbReference>
<dbReference type="GO" id="GO:0005886">
    <property type="term" value="C:plasma membrane"/>
    <property type="evidence" value="ECO:0007669"/>
    <property type="project" value="TreeGrafter"/>
</dbReference>
<dbReference type="SUPFAM" id="SSF54373">
    <property type="entry name" value="FAD-linked reductases, C-terminal domain"/>
    <property type="match status" value="1"/>
</dbReference>
<dbReference type="PANTHER" id="PTHR13847">
    <property type="entry name" value="SARCOSINE DEHYDROGENASE-RELATED"/>
    <property type="match status" value="1"/>
</dbReference>
<keyword evidence="5" id="KW-1185">Reference proteome</keyword>
<evidence type="ECO:0000313" key="4">
    <source>
        <dbReference type="EMBL" id="SFT01309.1"/>
    </source>
</evidence>
<dbReference type="Gene3D" id="3.30.9.10">
    <property type="entry name" value="D-Amino Acid Oxidase, subunit A, domain 2"/>
    <property type="match status" value="1"/>
</dbReference>
<proteinExistence type="inferred from homology"/>
<dbReference type="AlphaFoldDB" id="A0A1I6UIL8"/>
<evidence type="ECO:0000256" key="1">
    <source>
        <dbReference type="ARBA" id="ARBA00009410"/>
    </source>
</evidence>
<dbReference type="RefSeq" id="WP_092427012.1">
    <property type="nucleotide sequence ID" value="NZ_FNCL01000009.1"/>
</dbReference>
<gene>
    <name evidence="4" type="ORF">SAMN04488050_10868</name>
</gene>
<dbReference type="GO" id="GO:0005737">
    <property type="term" value="C:cytoplasm"/>
    <property type="evidence" value="ECO:0007669"/>
    <property type="project" value="TreeGrafter"/>
</dbReference>
<dbReference type="Pfam" id="PF01266">
    <property type="entry name" value="DAO"/>
    <property type="match status" value="1"/>
</dbReference>
<evidence type="ECO:0000259" key="3">
    <source>
        <dbReference type="Pfam" id="PF01266"/>
    </source>
</evidence>
<accession>A0A1I6UIL8</accession>
<dbReference type="Proteomes" id="UP000199392">
    <property type="component" value="Unassembled WGS sequence"/>
</dbReference>
<comment type="similarity">
    <text evidence="1">Belongs to the DadA oxidoreductase family.</text>
</comment>
<feature type="domain" description="FAD dependent oxidoreductase" evidence="3">
    <location>
        <begin position="2"/>
        <end position="398"/>
    </location>
</feature>
<dbReference type="InterPro" id="IPR006076">
    <property type="entry name" value="FAD-dep_OxRdtase"/>
</dbReference>
<protein>
    <submittedName>
        <fullName evidence="4">D-amino-acid dehydrogenase</fullName>
    </submittedName>
</protein>
<dbReference type="GO" id="GO:0008718">
    <property type="term" value="F:D-amino-acid dehydrogenase activity"/>
    <property type="evidence" value="ECO:0007669"/>
    <property type="project" value="TreeGrafter"/>
</dbReference>
<dbReference type="InterPro" id="IPR036188">
    <property type="entry name" value="FAD/NAD-bd_sf"/>
</dbReference>
<name>A0A1I6UIL8_9RHOB</name>
<dbReference type="GO" id="GO:0055130">
    <property type="term" value="P:D-alanine catabolic process"/>
    <property type="evidence" value="ECO:0007669"/>
    <property type="project" value="TreeGrafter"/>
</dbReference>
<organism evidence="4 5">
    <name type="scientific">Alloyangia pacifica</name>
    <dbReference type="NCBI Taxonomy" id="311180"/>
    <lineage>
        <taxon>Bacteria</taxon>
        <taxon>Pseudomonadati</taxon>
        <taxon>Pseudomonadota</taxon>
        <taxon>Alphaproteobacteria</taxon>
        <taxon>Rhodobacterales</taxon>
        <taxon>Roseobacteraceae</taxon>
        <taxon>Alloyangia</taxon>
    </lineage>
</organism>
<sequence length="404" mass="43519">MKIVVIGGGVVGVTSAWYLTKDGHEVTVLEAREGVALETSFGNAGGVCPGFAGPWAAPGVPLKAAGWMFKPSAPLKIRPRASLSQWQWLARFVANCTAARFAQNKAEMQRTAHFSKACLVQLREETGIAYDHGTGGVLQIFQTEEEAAGGRRAASVLAKMDIPHRLLSPGEVLEVEPGLARSDVPLSGGLRLTTDETGDCHLFTKALAGLVEQAGGRFRFRARVAGFRKGAGRIEAVRLADGEEIETDAVVMATGPWVDLLRPLGIRMPIYPVKGYSMTAEIVDSEAAPRSSVMDEHSKVMITRLGTRLRAAGVAELAGFDRSMPEPVLRSLRARVEHLFPGAARYEEATYWHGFRPMTPSGPSLVQRRAFPNLFLNLGHGSNGWTQAAGTGRMLADLVARHGE</sequence>
<evidence type="ECO:0000313" key="5">
    <source>
        <dbReference type="Proteomes" id="UP000199392"/>
    </source>
</evidence>
<dbReference type="NCBIfam" id="NF001933">
    <property type="entry name" value="PRK00711.1"/>
    <property type="match status" value="1"/>
</dbReference>
<reference evidence="5" key="1">
    <citation type="submission" date="2016-10" db="EMBL/GenBank/DDBJ databases">
        <authorList>
            <person name="Varghese N."/>
            <person name="Submissions S."/>
        </authorList>
    </citation>
    <scope>NUCLEOTIDE SEQUENCE [LARGE SCALE GENOMIC DNA]</scope>
    <source>
        <strain evidence="5">DSM 26894</strain>
    </source>
</reference>
<dbReference type="Gene3D" id="3.50.50.60">
    <property type="entry name" value="FAD/NAD(P)-binding domain"/>
    <property type="match status" value="2"/>
</dbReference>
<dbReference type="SUPFAM" id="SSF51905">
    <property type="entry name" value="FAD/NAD(P)-binding domain"/>
    <property type="match status" value="1"/>
</dbReference>